<dbReference type="Pfam" id="PF02847">
    <property type="entry name" value="MA3"/>
    <property type="match status" value="1"/>
</dbReference>
<evidence type="ECO:0000256" key="1">
    <source>
        <dbReference type="ARBA" id="ARBA00004604"/>
    </source>
</evidence>
<dbReference type="Pfam" id="PF02854">
    <property type="entry name" value="MIF4G"/>
    <property type="match status" value="1"/>
</dbReference>
<dbReference type="InterPro" id="IPR003890">
    <property type="entry name" value="MIF4G-like_typ-3"/>
</dbReference>
<feature type="compositionally biased region" description="Acidic residues" evidence="4">
    <location>
        <begin position="206"/>
        <end position="281"/>
    </location>
</feature>
<evidence type="ECO:0000313" key="6">
    <source>
        <dbReference type="EMBL" id="KAK9766955.1"/>
    </source>
</evidence>
<dbReference type="SMART" id="SM00543">
    <property type="entry name" value="MIF4G"/>
    <property type="match status" value="1"/>
</dbReference>
<gene>
    <name evidence="6" type="primary">SGD1</name>
    <name evidence="6" type="ORF">K7432_003586</name>
</gene>
<dbReference type="PANTHER" id="PTHR18034">
    <property type="entry name" value="CELL CYCLE CONTROL PROTEIN CWF22-RELATED"/>
    <property type="match status" value="1"/>
</dbReference>
<evidence type="ECO:0000256" key="3">
    <source>
        <dbReference type="ARBA" id="ARBA00023242"/>
    </source>
</evidence>
<keyword evidence="7" id="KW-1185">Reference proteome</keyword>
<sequence>MPPTHRGGRRMGGAKKKSTTKMPQALMNEMSTQEQEDDRDFSKKFKNRAQSRKDKRKQARLQKKRQKAPTPKTEREPPMKRQKIEKVEEKKPAAKKVEKMNNQLEKLSKSNPNFFKLLQNSNLVEGTGASSTSDADELEMRRLESKLGIKKGGKLKQSFVEDGLDFILDGLKVGSSKLLSKSKKNDDDDDDDEDGDLHLQEHPTDEDSEGSEVMEDYDSDMDSEEIEDEDFDSEEVPMNDDDEDEEMGMSEEESEDEESEDNDEELDASEDDNEAQPEEDVSESKPEVKYIPPHLRNLQKDAGKSEQQIRLQRQLQGLINKLSETNMEAILSDIEEIYRKYSRNDVTTTITNLILSALSSKTNLIDSYLIINAGLVCSLYRIIGVEAGAHFVQTLVESFEEHHKKYSKMANVNQKNVDHDDEELFGKECNNLIMLIAELYNFQVISNTLVYDIIKVLIDDLNELNVELLLKLLKAAGHQLRQENPASFKEIILLIQADVAKRDSESMGSRLKFMIETMTNLKNNRVKASGSNSENVTRMKKFLNNLSKKRHVFGSEPLGVSLEDIHSIDVKGKWWLVGSSWVGHGEEISEAAKKVQKDEANEQLIELARKQNMNTDVRRSVFIILMTSDDYVDAFERLLKLGLKEIQEREIVRVLVQCSGNEQTYNPYYSLVGQKFCSIKHSFKVTFQYSLWDFMREMGESDVGGMEMLKSSSTPSTDSGNQVPLRRVVNLARMFAFLLADGSLSLIILKTVSFTKLKPRTRVFFQMMFSHMIITSQSGPKRDINELASIFLKVTAIPTLAQGVLFFLQTFVKRGELLKDENEKDLVKWGCKVAKQVIQGKMSGAGVY</sequence>
<dbReference type="InterPro" id="IPR003891">
    <property type="entry name" value="Initiation_fac_eIF4g_MI"/>
</dbReference>
<keyword evidence="3" id="KW-0539">Nucleus</keyword>
<comment type="caution">
    <text evidence="6">The sequence shown here is derived from an EMBL/GenBank/DDBJ whole genome shotgun (WGS) entry which is preliminary data.</text>
</comment>
<feature type="compositionally biased region" description="Basic and acidic residues" evidence="4">
    <location>
        <begin position="72"/>
        <end position="99"/>
    </location>
</feature>
<name>A0ABR2WZK7_9FUNG</name>
<feature type="compositionally biased region" description="Basic residues" evidence="4">
    <location>
        <begin position="1"/>
        <end position="19"/>
    </location>
</feature>
<feature type="compositionally biased region" description="Basic and acidic residues" evidence="4">
    <location>
        <begin position="196"/>
        <end position="205"/>
    </location>
</feature>
<dbReference type="Proteomes" id="UP001479436">
    <property type="component" value="Unassembled WGS sequence"/>
</dbReference>
<comment type="similarity">
    <text evidence="2">Belongs to the CWC22 family.</text>
</comment>
<feature type="region of interest" description="Disordered" evidence="4">
    <location>
        <begin position="177"/>
        <end position="291"/>
    </location>
</feature>
<comment type="subcellular location">
    <subcellularLocation>
        <location evidence="1">Nucleus</location>
        <location evidence="1">Nucleolus</location>
    </subcellularLocation>
</comment>
<feature type="domain" description="MI" evidence="5">
    <location>
        <begin position="616"/>
        <end position="754"/>
    </location>
</feature>
<dbReference type="InterPro" id="IPR016024">
    <property type="entry name" value="ARM-type_fold"/>
</dbReference>
<dbReference type="PROSITE" id="PS51366">
    <property type="entry name" value="MI"/>
    <property type="match status" value="1"/>
</dbReference>
<evidence type="ECO:0000313" key="7">
    <source>
        <dbReference type="Proteomes" id="UP001479436"/>
    </source>
</evidence>
<dbReference type="Gene3D" id="1.25.40.180">
    <property type="match status" value="1"/>
</dbReference>
<organism evidence="6 7">
    <name type="scientific">Basidiobolus ranarum</name>
    <dbReference type="NCBI Taxonomy" id="34480"/>
    <lineage>
        <taxon>Eukaryota</taxon>
        <taxon>Fungi</taxon>
        <taxon>Fungi incertae sedis</taxon>
        <taxon>Zoopagomycota</taxon>
        <taxon>Entomophthoromycotina</taxon>
        <taxon>Basidiobolomycetes</taxon>
        <taxon>Basidiobolales</taxon>
        <taxon>Basidiobolaceae</taxon>
        <taxon>Basidiobolus</taxon>
    </lineage>
</organism>
<feature type="region of interest" description="Disordered" evidence="4">
    <location>
        <begin position="1"/>
        <end position="105"/>
    </location>
</feature>
<evidence type="ECO:0000256" key="2">
    <source>
        <dbReference type="ARBA" id="ARBA00006856"/>
    </source>
</evidence>
<accession>A0ABR2WZK7</accession>
<protein>
    <submittedName>
        <fullName evidence="6">Suppressor of glycerol defect</fullName>
    </submittedName>
</protein>
<feature type="compositionally biased region" description="Basic residues" evidence="4">
    <location>
        <begin position="44"/>
        <end position="67"/>
    </location>
</feature>
<evidence type="ECO:0000256" key="4">
    <source>
        <dbReference type="SAM" id="MobiDB-lite"/>
    </source>
</evidence>
<dbReference type="SMART" id="SM00544">
    <property type="entry name" value="MA3"/>
    <property type="match status" value="1"/>
</dbReference>
<proteinExistence type="inferred from homology"/>
<dbReference type="EMBL" id="JASJQH010000111">
    <property type="protein sequence ID" value="KAK9766955.1"/>
    <property type="molecule type" value="Genomic_DNA"/>
</dbReference>
<evidence type="ECO:0000259" key="5">
    <source>
        <dbReference type="PROSITE" id="PS51366"/>
    </source>
</evidence>
<dbReference type="SUPFAM" id="SSF48371">
    <property type="entry name" value="ARM repeat"/>
    <property type="match status" value="1"/>
</dbReference>
<dbReference type="InterPro" id="IPR050781">
    <property type="entry name" value="CWC22_splicing_factor"/>
</dbReference>
<reference evidence="6 7" key="1">
    <citation type="submission" date="2023-04" db="EMBL/GenBank/DDBJ databases">
        <title>Genome of Basidiobolus ranarum AG-B5.</title>
        <authorList>
            <person name="Stajich J.E."/>
            <person name="Carter-House D."/>
            <person name="Gryganskyi A."/>
        </authorList>
    </citation>
    <scope>NUCLEOTIDE SEQUENCE [LARGE SCALE GENOMIC DNA]</scope>
    <source>
        <strain evidence="6 7">AG-B5</strain>
    </source>
</reference>
<dbReference type="PANTHER" id="PTHR18034:SF4">
    <property type="entry name" value="NUCLEOLAR MIF4G DOMAIN-CONTAINING PROTEIN 1"/>
    <property type="match status" value="1"/>
</dbReference>